<dbReference type="InterPro" id="IPR025543">
    <property type="entry name" value="Dodecin-like"/>
</dbReference>
<dbReference type="EMBL" id="CP048836">
    <property type="protein sequence ID" value="QID16691.1"/>
    <property type="molecule type" value="Genomic_DNA"/>
</dbReference>
<dbReference type="KEGG" id="azq:G3580_03030"/>
<evidence type="ECO:0000313" key="2">
    <source>
        <dbReference type="Proteomes" id="UP000501991"/>
    </source>
</evidence>
<gene>
    <name evidence="1" type="ORF">G3580_03030</name>
</gene>
<name>A0A6C1AZ94_9RHOO</name>
<accession>A0A6C1AZ94</accession>
<organism evidence="1 2">
    <name type="scientific">Nitrogeniibacter mangrovi</name>
    <dbReference type="NCBI Taxonomy" id="2016596"/>
    <lineage>
        <taxon>Bacteria</taxon>
        <taxon>Pseudomonadati</taxon>
        <taxon>Pseudomonadota</taxon>
        <taxon>Betaproteobacteria</taxon>
        <taxon>Rhodocyclales</taxon>
        <taxon>Zoogloeaceae</taxon>
        <taxon>Nitrogeniibacter</taxon>
    </lineage>
</organism>
<dbReference type="SUPFAM" id="SSF89807">
    <property type="entry name" value="Dodecin-like"/>
    <property type="match status" value="1"/>
</dbReference>
<proteinExistence type="predicted"/>
<dbReference type="InterPro" id="IPR036694">
    <property type="entry name" value="Dodecin-like_sf"/>
</dbReference>
<dbReference type="InterPro" id="IPR009923">
    <property type="entry name" value="Dodecin"/>
</dbReference>
<sequence>MPEAQVTEVVAESAQSFEDAIRTAMAQARARLTNVCGAWVRRQRRVVSGGLVAYQVAVQVAFMPV</sequence>
<dbReference type="RefSeq" id="WP_173763859.1">
    <property type="nucleotide sequence ID" value="NZ_CP048836.1"/>
</dbReference>
<reference evidence="1 2" key="1">
    <citation type="submission" date="2020-02" db="EMBL/GenBank/DDBJ databases">
        <title>Nitrogenibacter mangrovi gen. nov., sp. nov. isolated from mangrove sediment, a denitrifying betaproteobacterium.</title>
        <authorList>
            <person name="Liao H."/>
            <person name="Tian Y."/>
        </authorList>
    </citation>
    <scope>NUCLEOTIDE SEQUENCE [LARGE SCALE GENOMIC DNA]</scope>
    <source>
        <strain evidence="1 2">M9-3-2</strain>
    </source>
</reference>
<keyword evidence="2" id="KW-1185">Reference proteome</keyword>
<dbReference type="Pfam" id="PF07311">
    <property type="entry name" value="Dodecin"/>
    <property type="match status" value="1"/>
</dbReference>
<dbReference type="AlphaFoldDB" id="A0A6C1AZ94"/>
<dbReference type="Proteomes" id="UP000501991">
    <property type="component" value="Chromosome"/>
</dbReference>
<protein>
    <submittedName>
        <fullName evidence="1">Dodecin domain-containing protein</fullName>
    </submittedName>
</protein>
<dbReference type="Gene3D" id="3.30.1660.10">
    <property type="entry name" value="Flavin-binding protein dodecin"/>
    <property type="match status" value="1"/>
</dbReference>
<evidence type="ECO:0000313" key="1">
    <source>
        <dbReference type="EMBL" id="QID16691.1"/>
    </source>
</evidence>